<feature type="compositionally biased region" description="Basic and acidic residues" evidence="2">
    <location>
        <begin position="275"/>
        <end position="287"/>
    </location>
</feature>
<evidence type="ECO:0000256" key="1">
    <source>
        <dbReference type="ARBA" id="ARBA00009893"/>
    </source>
</evidence>
<dbReference type="PANTHER" id="PTHR31438:SF1">
    <property type="entry name" value="LYSINE N-ACYLTRANSFERASE C17G9.06C-RELATED"/>
    <property type="match status" value="1"/>
</dbReference>
<comment type="similarity">
    <text evidence="1">Belongs to the lysine N-acyltransferase MbtK family.</text>
</comment>
<evidence type="ECO:0000313" key="4">
    <source>
        <dbReference type="Proteomes" id="UP000737391"/>
    </source>
</evidence>
<gene>
    <name evidence="3" type="ORF">FAGAP_12305</name>
</gene>
<dbReference type="Gene3D" id="3.40.630.30">
    <property type="match status" value="1"/>
</dbReference>
<organism evidence="3 4">
    <name type="scientific">Fusarium agapanthi</name>
    <dbReference type="NCBI Taxonomy" id="1803897"/>
    <lineage>
        <taxon>Eukaryota</taxon>
        <taxon>Fungi</taxon>
        <taxon>Dikarya</taxon>
        <taxon>Ascomycota</taxon>
        <taxon>Pezizomycotina</taxon>
        <taxon>Sordariomycetes</taxon>
        <taxon>Hypocreomycetidae</taxon>
        <taxon>Hypocreales</taxon>
        <taxon>Nectriaceae</taxon>
        <taxon>Fusarium</taxon>
        <taxon>Fusarium fujikuroi species complex</taxon>
    </lineage>
</organism>
<evidence type="ECO:0000256" key="2">
    <source>
        <dbReference type="SAM" id="MobiDB-lite"/>
    </source>
</evidence>
<accession>A0A9P5AYM5</accession>
<feature type="compositionally biased region" description="Low complexity" evidence="2">
    <location>
        <begin position="247"/>
        <end position="266"/>
    </location>
</feature>
<dbReference type="Pfam" id="PF13523">
    <property type="entry name" value="Acetyltransf_8"/>
    <property type="match status" value="1"/>
</dbReference>
<feature type="region of interest" description="Disordered" evidence="2">
    <location>
        <begin position="232"/>
        <end position="293"/>
    </location>
</feature>
<name>A0A9P5AYM5_9HYPO</name>
<feature type="region of interest" description="Disordered" evidence="2">
    <location>
        <begin position="1"/>
        <end position="29"/>
    </location>
</feature>
<dbReference type="Proteomes" id="UP000737391">
    <property type="component" value="Unassembled WGS sequence"/>
</dbReference>
<protein>
    <submittedName>
        <fullName evidence="3">Lysine N-acyltransferase</fullName>
    </submittedName>
</protein>
<dbReference type="AlphaFoldDB" id="A0A9P5AYM5"/>
<feature type="compositionally biased region" description="Basic and acidic residues" evidence="2">
    <location>
        <begin position="20"/>
        <end position="29"/>
    </location>
</feature>
<dbReference type="PANTHER" id="PTHR31438">
    <property type="entry name" value="LYSINE N-ACYLTRANSFERASE C17G9.06C-RELATED"/>
    <property type="match status" value="1"/>
</dbReference>
<evidence type="ECO:0000313" key="3">
    <source>
        <dbReference type="EMBL" id="KAF4478578.1"/>
    </source>
</evidence>
<dbReference type="EMBL" id="LUFC02001280">
    <property type="protein sequence ID" value="KAF4478578.1"/>
    <property type="molecule type" value="Genomic_DNA"/>
</dbReference>
<dbReference type="SUPFAM" id="SSF55729">
    <property type="entry name" value="Acyl-CoA N-acyltransferases (Nat)"/>
    <property type="match status" value="1"/>
</dbReference>
<dbReference type="InterPro" id="IPR016181">
    <property type="entry name" value="Acyl_CoA_acyltransferase"/>
</dbReference>
<dbReference type="GO" id="GO:0016410">
    <property type="term" value="F:N-acyltransferase activity"/>
    <property type="evidence" value="ECO:0007669"/>
    <property type="project" value="TreeGrafter"/>
</dbReference>
<sequence length="439" mass="48924">MTTDRITSVAPPRNPTPPKEAWDTSKETSFRLPDGETNIWIANTGHGDGNDYLVGSGDTTLVRWSTDGREIRISPAMVSDNRAQFGPVFEQEILNSDVADPRSPFASHGRQQDLALTWASIYALWLHPDHRDDDMIAISVDSQIIGEYIKCTGVGVLSPFSPTTTPRETIYWLSHDAFWQGAGAPDSQHWLQSRPEVTSFPGFNVPGFSGTMGVIANQLGFTRKGNVCTVHPVRPPKPKPGTLGALSSTPASSSSLVSSYKSDTSTRPIPFTSRHTNDGKTRTESTRHGKSVGQTSIIEHTKQLEDPHTMSCVFEWDGELAGYTEIGWVMEVNAACFFGSNCNITVGEHDQNSHVIAGEERFRGGKRYQAVATSIKHCWFLRDPRTKQVIAEPEYDLNHVQIQDRFLPQEGKKRFHLPHKTAMLFALQRERFFQEAHFV</sequence>
<proteinExistence type="inferred from homology"/>
<comment type="caution">
    <text evidence="3">The sequence shown here is derived from an EMBL/GenBank/DDBJ whole genome shotgun (WGS) entry which is preliminary data.</text>
</comment>
<reference evidence="3" key="1">
    <citation type="submission" date="2020-01" db="EMBL/GenBank/DDBJ databases">
        <title>Identification and distribution of gene clusters putatively required for synthesis of sphingolipid metabolism inhibitors in phylogenetically diverse species of the filamentous fungus Fusarium.</title>
        <authorList>
            <person name="Kim H.-S."/>
            <person name="Busman M."/>
            <person name="Brown D.W."/>
            <person name="Divon H."/>
            <person name="Uhlig S."/>
            <person name="Proctor R.H."/>
        </authorList>
    </citation>
    <scope>NUCLEOTIDE SEQUENCE</scope>
    <source>
        <strain evidence="3">NRRL 31653</strain>
    </source>
</reference>
<dbReference type="OrthoDB" id="4250781at2759"/>
<keyword evidence="4" id="KW-1185">Reference proteome</keyword>